<sequence length="321" mass="34472">MDPWLELLGAWWWVGPTAIGLGAVGYGVISAPRRRARRLELDAARQEVGTAYNALIAARAHEREAKARLQAAQTQPGVVVPGLPSVAQARGELQAAKAEHRTATLTLRAKRSGVKSARAHLHAATGETELPVARLLRRHDSVTARWMEYETDVAKRIAFPQMSDARHPLTGTFLTMQQQALELRPESARTRMTPEQFLRYRDAVAAVETSFAAAEQDAWREARASGAVPPAPERDQVAPWATVAQQVVSLSAEAIAQAAEAAADALANRSRAASAPSGSGERAQRPAPKAPPGPAGQSRPAESRSEPPTWPVPSRSPRSDG</sequence>
<dbReference type="Gene3D" id="1.20.120.330">
    <property type="entry name" value="Nucleotidyltransferases domain 2"/>
    <property type="match status" value="1"/>
</dbReference>
<feature type="transmembrane region" description="Helical" evidence="2">
    <location>
        <begin position="12"/>
        <end position="29"/>
    </location>
</feature>
<dbReference type="Proteomes" id="UP000537775">
    <property type="component" value="Unassembled WGS sequence"/>
</dbReference>
<comment type="caution">
    <text evidence="3">The sequence shown here is derived from an EMBL/GenBank/DDBJ whole genome shotgun (WGS) entry which is preliminary data.</text>
</comment>
<dbReference type="EMBL" id="JACHML010000001">
    <property type="protein sequence ID" value="MBB6390226.1"/>
    <property type="molecule type" value="Genomic_DNA"/>
</dbReference>
<name>A0A7X0KTK7_9MICO</name>
<protein>
    <submittedName>
        <fullName evidence="3">Phage protein D</fullName>
    </submittedName>
</protein>
<dbReference type="AlphaFoldDB" id="A0A7X0KTK7"/>
<evidence type="ECO:0000256" key="2">
    <source>
        <dbReference type="SAM" id="Phobius"/>
    </source>
</evidence>
<evidence type="ECO:0000313" key="4">
    <source>
        <dbReference type="Proteomes" id="UP000537775"/>
    </source>
</evidence>
<feature type="region of interest" description="Disordered" evidence="1">
    <location>
        <begin position="269"/>
        <end position="321"/>
    </location>
</feature>
<accession>A0A7X0KTK7</accession>
<keyword evidence="4" id="KW-1185">Reference proteome</keyword>
<organism evidence="3 4">
    <name type="scientific">Microbacterium thalassium</name>
    <dbReference type="NCBI Taxonomy" id="362649"/>
    <lineage>
        <taxon>Bacteria</taxon>
        <taxon>Bacillati</taxon>
        <taxon>Actinomycetota</taxon>
        <taxon>Actinomycetes</taxon>
        <taxon>Micrococcales</taxon>
        <taxon>Microbacteriaceae</taxon>
        <taxon>Microbacterium</taxon>
    </lineage>
</organism>
<keyword evidence="2" id="KW-0812">Transmembrane</keyword>
<evidence type="ECO:0000256" key="1">
    <source>
        <dbReference type="SAM" id="MobiDB-lite"/>
    </source>
</evidence>
<reference evidence="3 4" key="1">
    <citation type="submission" date="2020-08" db="EMBL/GenBank/DDBJ databases">
        <title>Sequencing the genomes of 1000 actinobacteria strains.</title>
        <authorList>
            <person name="Klenk H.-P."/>
        </authorList>
    </citation>
    <scope>NUCLEOTIDE SEQUENCE [LARGE SCALE GENOMIC DNA]</scope>
    <source>
        <strain evidence="3 4">DSM 12511</strain>
    </source>
</reference>
<feature type="compositionally biased region" description="Low complexity" evidence="1">
    <location>
        <begin position="269"/>
        <end position="287"/>
    </location>
</feature>
<evidence type="ECO:0000313" key="3">
    <source>
        <dbReference type="EMBL" id="MBB6390226.1"/>
    </source>
</evidence>
<keyword evidence="2" id="KW-0472">Membrane</keyword>
<proteinExistence type="predicted"/>
<gene>
    <name evidence="3" type="ORF">HD594_000539</name>
</gene>
<keyword evidence="2" id="KW-1133">Transmembrane helix</keyword>
<dbReference type="RefSeq" id="WP_184749489.1">
    <property type="nucleotide sequence ID" value="NZ_BAAAJR010000003.1"/>
</dbReference>